<sequence length="151" mass="16763">MDFSTQMNAADSARTSMQVESFNKALGGSKVQSQNLDKDDFMKILITQLSHQDPTAPMEDKEFISQMAQFSSLEQITNMNQQFTAMAERLNSSQAFNVLGKDVELMSSGQLIQGQVEAVTGGDFPQLLVNGNYYDFSTLHTVYNNKGESQL</sequence>
<organism evidence="5 6">
    <name type="scientific">Oceanispirochaeta crateris</name>
    <dbReference type="NCBI Taxonomy" id="2518645"/>
    <lineage>
        <taxon>Bacteria</taxon>
        <taxon>Pseudomonadati</taxon>
        <taxon>Spirochaetota</taxon>
        <taxon>Spirochaetia</taxon>
        <taxon>Spirochaetales</taxon>
        <taxon>Spirochaetaceae</taxon>
        <taxon>Oceanispirochaeta</taxon>
    </lineage>
</organism>
<keyword evidence="5" id="KW-0966">Cell projection</keyword>
<gene>
    <name evidence="5" type="primary">flgD</name>
    <name evidence="5" type="ORF">EXM22_07750</name>
</gene>
<reference evidence="5 6" key="1">
    <citation type="submission" date="2019-02" db="EMBL/GenBank/DDBJ databases">
        <title>Complete Genome Sequence and Methylome Analysis of free living Spirochaetas.</title>
        <authorList>
            <person name="Fomenkov A."/>
            <person name="Dubinina G."/>
            <person name="Leshcheva N."/>
            <person name="Mikheeva N."/>
            <person name="Grabovich M."/>
            <person name="Vincze T."/>
            <person name="Roberts R.J."/>
        </authorList>
    </citation>
    <scope>NUCLEOTIDE SEQUENCE [LARGE SCALE GENOMIC DNA]</scope>
    <source>
        <strain evidence="5 6">K2</strain>
    </source>
</reference>
<dbReference type="OrthoDB" id="280334at2"/>
<dbReference type="AlphaFoldDB" id="A0A5C1QK82"/>
<keyword evidence="5" id="KW-0969">Cilium</keyword>
<evidence type="ECO:0000256" key="2">
    <source>
        <dbReference type="ARBA" id="ARBA00016013"/>
    </source>
</evidence>
<comment type="function">
    <text evidence="4">Required for flagellar hook formation. May act as a scaffolding protein.</text>
</comment>
<dbReference type="Proteomes" id="UP000324209">
    <property type="component" value="Chromosome"/>
</dbReference>
<evidence type="ECO:0000256" key="3">
    <source>
        <dbReference type="ARBA" id="ARBA00022795"/>
    </source>
</evidence>
<evidence type="ECO:0000256" key="4">
    <source>
        <dbReference type="ARBA" id="ARBA00024746"/>
    </source>
</evidence>
<name>A0A5C1QK82_9SPIO</name>
<proteinExistence type="inferred from homology"/>
<dbReference type="KEGG" id="ock:EXM22_07750"/>
<keyword evidence="5" id="KW-0282">Flagellum</keyword>
<dbReference type="GO" id="GO:0044781">
    <property type="term" value="P:bacterial-type flagellum organization"/>
    <property type="evidence" value="ECO:0007669"/>
    <property type="project" value="UniProtKB-KW"/>
</dbReference>
<accession>A0A5C1QK82</accession>
<evidence type="ECO:0000313" key="5">
    <source>
        <dbReference type="EMBL" id="QEN07887.1"/>
    </source>
</evidence>
<comment type="similarity">
    <text evidence="1">Belongs to the FlgD family.</text>
</comment>
<dbReference type="EMBL" id="CP036150">
    <property type="protein sequence ID" value="QEN07887.1"/>
    <property type="molecule type" value="Genomic_DNA"/>
</dbReference>
<evidence type="ECO:0000256" key="1">
    <source>
        <dbReference type="ARBA" id="ARBA00010577"/>
    </source>
</evidence>
<dbReference type="NCBIfam" id="NF007197">
    <property type="entry name" value="PRK09618.1"/>
    <property type="match status" value="1"/>
</dbReference>
<dbReference type="RefSeq" id="WP_149485967.1">
    <property type="nucleotide sequence ID" value="NZ_CP036150.1"/>
</dbReference>
<dbReference type="InterPro" id="IPR005648">
    <property type="entry name" value="FlgD"/>
</dbReference>
<keyword evidence="3" id="KW-1005">Bacterial flagellum biogenesis</keyword>
<protein>
    <recommendedName>
        <fullName evidence="2">Basal-body rod modification protein FlgD</fullName>
    </recommendedName>
</protein>
<dbReference type="Pfam" id="PF03963">
    <property type="entry name" value="FlgD"/>
    <property type="match status" value="1"/>
</dbReference>
<evidence type="ECO:0000313" key="6">
    <source>
        <dbReference type="Proteomes" id="UP000324209"/>
    </source>
</evidence>
<keyword evidence="6" id="KW-1185">Reference proteome</keyword>